<evidence type="ECO:0000313" key="3">
    <source>
        <dbReference type="Proteomes" id="UP000030151"/>
    </source>
</evidence>
<proteinExistence type="predicted"/>
<feature type="region of interest" description="Disordered" evidence="1">
    <location>
        <begin position="88"/>
        <end position="159"/>
    </location>
</feature>
<dbReference type="EMBL" id="JELW01000055">
    <property type="protein sequence ID" value="EXU96085.1"/>
    <property type="molecule type" value="Genomic_DNA"/>
</dbReference>
<dbReference type="HOGENOM" id="CLU_1661203_0_0_1"/>
<dbReference type="Proteomes" id="UP000030151">
    <property type="component" value="Unassembled WGS sequence"/>
</dbReference>
<evidence type="ECO:0000313" key="2">
    <source>
        <dbReference type="EMBL" id="EXU96085.1"/>
    </source>
</evidence>
<sequence>MFQKNKYITPSRIGRQAMQQFNYRQPNRNCTRPPGLPKTNHGHRPRRYTTSASVLARHGKFHLLHPPPPFSHDTFQFPMLIGPGFTTPFPSLHGQGTPYRASHGKKATRASSAEPTPSIKPASPHRAHTPRVPTPALSKPPATQALANPYRCMTKPILS</sequence>
<name>A0A014N841_9HYPO</name>
<reference evidence="2 3" key="1">
    <citation type="submission" date="2014-02" db="EMBL/GenBank/DDBJ databases">
        <title>The genome sequence of the entomopathogenic fungus Metarhizium robertsii ARSEF 2575.</title>
        <authorList>
            <person name="Giuliano Garisto Donzelli B."/>
            <person name="Roe B.A."/>
            <person name="Macmil S.L."/>
            <person name="Krasnoff S.B."/>
            <person name="Gibson D.M."/>
        </authorList>
    </citation>
    <scope>NUCLEOTIDE SEQUENCE [LARGE SCALE GENOMIC DNA]</scope>
    <source>
        <strain evidence="2 3">ARSEF 2575</strain>
    </source>
</reference>
<gene>
    <name evidence="2" type="ORF">X797_010810</name>
</gene>
<evidence type="ECO:0000256" key="1">
    <source>
        <dbReference type="SAM" id="MobiDB-lite"/>
    </source>
</evidence>
<protein>
    <submittedName>
        <fullName evidence="2">Uncharacterized protein</fullName>
    </submittedName>
</protein>
<comment type="caution">
    <text evidence="2">The sequence shown here is derived from an EMBL/GenBank/DDBJ whole genome shotgun (WGS) entry which is preliminary data.</text>
</comment>
<dbReference type="AlphaFoldDB" id="A0A014N841"/>
<accession>A0A014N841</accession>
<feature type="region of interest" description="Disordered" evidence="1">
    <location>
        <begin position="25"/>
        <end position="46"/>
    </location>
</feature>
<organism evidence="2 3">
    <name type="scientific">Metarhizium robertsii</name>
    <dbReference type="NCBI Taxonomy" id="568076"/>
    <lineage>
        <taxon>Eukaryota</taxon>
        <taxon>Fungi</taxon>
        <taxon>Dikarya</taxon>
        <taxon>Ascomycota</taxon>
        <taxon>Pezizomycotina</taxon>
        <taxon>Sordariomycetes</taxon>
        <taxon>Hypocreomycetidae</taxon>
        <taxon>Hypocreales</taxon>
        <taxon>Clavicipitaceae</taxon>
        <taxon>Metarhizium</taxon>
    </lineage>
</organism>